<evidence type="ECO:0000313" key="3">
    <source>
        <dbReference type="EMBL" id="EUA66170.1"/>
    </source>
</evidence>
<accession>X8DF94</accession>
<keyword evidence="3" id="KW-0808">Transferase</keyword>
<feature type="transmembrane region" description="Helical" evidence="1">
    <location>
        <begin position="172"/>
        <end position="193"/>
    </location>
</feature>
<name>X8DF94_MYCXE</name>
<comment type="caution">
    <text evidence="3">The sequence shown here is derived from an EMBL/GenBank/DDBJ whole genome shotgun (WGS) entry which is preliminary data.</text>
</comment>
<dbReference type="AlphaFoldDB" id="X8DF94"/>
<gene>
    <name evidence="3" type="ORF">I553_6727</name>
</gene>
<evidence type="ECO:0000259" key="2">
    <source>
        <dbReference type="Pfam" id="PF16995"/>
    </source>
</evidence>
<sequence length="244" mass="26520">MMCSTDRCTAAPRSGLTRVPGSANILAVCDRNHEPAASRYHWVPAAAGWTVGVIATLSLVASVSPLVRWLIKVPREFINDYVFNFPDTSFAWSFVLALLAGALTARKRIAWWALLGNLLIAAGLNIADLVAGDNTRLETFGENLGLALHVAAIILLVLAYREFWAKVRRGALYKAAGVLLAGWAIGILLSWGWSSCFPARWLARIGCRTSSTGSLGSHWPTRICFRAGRTSSSTRCSGCSARWR</sequence>
<dbReference type="EC" id="2.3.2.3" evidence="3"/>
<feature type="transmembrane region" description="Helical" evidence="1">
    <location>
        <begin position="109"/>
        <end position="131"/>
    </location>
</feature>
<protein>
    <submittedName>
        <fullName evidence="3">Lysylphosphatidylglycerol biosynthesis bifunctional LysX domain protein</fullName>
        <ecNumber evidence="3">2.3.2.3</ecNumber>
    </submittedName>
</protein>
<feature type="transmembrane region" description="Helical" evidence="1">
    <location>
        <begin position="81"/>
        <end position="102"/>
    </location>
</feature>
<dbReference type="Pfam" id="PF16995">
    <property type="entry name" value="tRNA-synt_2_TM"/>
    <property type="match status" value="1"/>
</dbReference>
<dbReference type="InterPro" id="IPR031553">
    <property type="entry name" value="tRNA-synt_2_TM"/>
</dbReference>
<feature type="transmembrane region" description="Helical" evidence="1">
    <location>
        <begin position="40"/>
        <end position="61"/>
    </location>
</feature>
<keyword evidence="3" id="KW-0012">Acyltransferase</keyword>
<dbReference type="EMBL" id="JAOB01000017">
    <property type="protein sequence ID" value="EUA66170.1"/>
    <property type="molecule type" value="Genomic_DNA"/>
</dbReference>
<organism evidence="3">
    <name type="scientific">Mycobacterium xenopi 4042</name>
    <dbReference type="NCBI Taxonomy" id="1299334"/>
    <lineage>
        <taxon>Bacteria</taxon>
        <taxon>Bacillati</taxon>
        <taxon>Actinomycetota</taxon>
        <taxon>Actinomycetes</taxon>
        <taxon>Mycobacteriales</taxon>
        <taxon>Mycobacteriaceae</taxon>
        <taxon>Mycobacterium</taxon>
    </lineage>
</organism>
<feature type="transmembrane region" description="Helical" evidence="1">
    <location>
        <begin position="143"/>
        <end position="160"/>
    </location>
</feature>
<dbReference type="GO" id="GO:0050071">
    <property type="term" value="F:phosphatidylglycerol lysyltransferase activity"/>
    <property type="evidence" value="ECO:0007669"/>
    <property type="project" value="UniProtKB-EC"/>
</dbReference>
<keyword evidence="1" id="KW-0472">Membrane</keyword>
<reference evidence="3" key="1">
    <citation type="submission" date="2014-01" db="EMBL/GenBank/DDBJ databases">
        <authorList>
            <person name="Brown-Elliot B."/>
            <person name="Wallace R."/>
            <person name="Lenaerts A."/>
            <person name="Ordway D."/>
            <person name="DeGroote M.A."/>
            <person name="Parker T."/>
            <person name="Sizemore C."/>
            <person name="Tallon L.J."/>
            <person name="Sadzewicz L.K."/>
            <person name="Sengamalay N."/>
            <person name="Fraser C.M."/>
            <person name="Hine E."/>
            <person name="Shefchek K.A."/>
            <person name="Das S.P."/>
            <person name="Tettelin H."/>
        </authorList>
    </citation>
    <scope>NUCLEOTIDE SEQUENCE [LARGE SCALE GENOMIC DNA]</scope>
    <source>
        <strain evidence="3">4042</strain>
    </source>
</reference>
<keyword evidence="1" id="KW-0812">Transmembrane</keyword>
<feature type="domain" description="Lysyl-tRNA synthetase N-terminal transmembrane region" evidence="2">
    <location>
        <begin position="39"/>
        <end position="198"/>
    </location>
</feature>
<proteinExistence type="predicted"/>
<evidence type="ECO:0000256" key="1">
    <source>
        <dbReference type="SAM" id="Phobius"/>
    </source>
</evidence>
<dbReference type="PATRIC" id="fig|1299334.3.peg.1962"/>
<keyword evidence="1" id="KW-1133">Transmembrane helix</keyword>